<reference evidence="1 2" key="1">
    <citation type="journal article" name="Front. Microbiol.">
        <title>Sugar Metabolism of the First Thermophilic Planctomycete Thermogutta terrifontis: Comparative Genomic and Transcriptomic Approaches.</title>
        <authorList>
            <person name="Elcheninov A.G."/>
            <person name="Menzel P."/>
            <person name="Gudbergsdottir S.R."/>
            <person name="Slesarev A.I."/>
            <person name="Kadnikov V.V."/>
            <person name="Krogh A."/>
            <person name="Bonch-Osmolovskaya E.A."/>
            <person name="Peng X."/>
            <person name="Kublanov I.V."/>
        </authorList>
    </citation>
    <scope>NUCLEOTIDE SEQUENCE [LARGE SCALE GENOMIC DNA]</scope>
    <source>
        <strain evidence="1 2">R1</strain>
    </source>
</reference>
<protein>
    <submittedName>
        <fullName evidence="1">Uncharacterized protein</fullName>
    </submittedName>
</protein>
<dbReference type="AlphaFoldDB" id="A0A286RJL5"/>
<dbReference type="Proteomes" id="UP000215086">
    <property type="component" value="Chromosome"/>
</dbReference>
<evidence type="ECO:0000313" key="1">
    <source>
        <dbReference type="EMBL" id="ASV76147.1"/>
    </source>
</evidence>
<accession>A0A286RJL5</accession>
<name>A0A286RJL5_9BACT</name>
<gene>
    <name evidence="1" type="ORF">THTE_3546</name>
</gene>
<dbReference type="KEGG" id="ttf:THTE_3546"/>
<dbReference type="EMBL" id="CP018477">
    <property type="protein sequence ID" value="ASV76147.1"/>
    <property type="molecule type" value="Genomic_DNA"/>
</dbReference>
<keyword evidence="2" id="KW-1185">Reference proteome</keyword>
<evidence type="ECO:0000313" key="2">
    <source>
        <dbReference type="Proteomes" id="UP000215086"/>
    </source>
</evidence>
<organism evidence="1 2">
    <name type="scientific">Thermogutta terrifontis</name>
    <dbReference type="NCBI Taxonomy" id="1331910"/>
    <lineage>
        <taxon>Bacteria</taxon>
        <taxon>Pseudomonadati</taxon>
        <taxon>Planctomycetota</taxon>
        <taxon>Planctomycetia</taxon>
        <taxon>Pirellulales</taxon>
        <taxon>Thermoguttaceae</taxon>
        <taxon>Thermogutta</taxon>
    </lineage>
</organism>
<proteinExistence type="predicted"/>
<sequence length="48" mass="5354">MAQWRAAAGKRRRISLPGADLPWASACRKLAHGRIVEGTGVFYRDDKN</sequence>